<name>G7Y9F2_CLOSI</name>
<evidence type="ECO:0000313" key="12">
    <source>
        <dbReference type="EMBL" id="GAA49587.1"/>
    </source>
</evidence>
<comment type="subunit">
    <text evidence="8">Component of the U1 snRNP. The U1 snRNP is composed of the U1 snRNA and the 7 core Sm proteins SNRPB, SNRPD1, SNRPD2, SNRPD3, SNRPE, SNRPF and SNRPG that assemble in a heptameric protein ring on the Sm site of the small nuclear RNA to form the core snRNP, and at least 3 U1 snRNP-specific proteins SNRNP70/U1-70K, SNRPA/U1-A and SNRPC/U1-C. SNRPC/U1-C interacts with U1 snRNA and the 5' splice-site region of the pre-mRNA. Interacts (via N-terminus) with TIA1 (via C-terminus); thereby promoting spliceosomal U1 snRNP recruitment to 5' splice sites.</text>
</comment>
<evidence type="ECO:0000256" key="8">
    <source>
        <dbReference type="ARBA" id="ARBA00046357"/>
    </source>
</evidence>
<dbReference type="InterPro" id="IPR017340">
    <property type="entry name" value="U1_snRNP-C"/>
</dbReference>
<comment type="subcellular location">
    <subcellularLocation>
        <location evidence="1 9">Nucleus</location>
    </subcellularLocation>
</comment>
<keyword evidence="4 9" id="KW-0862">Zinc</keyword>
<dbReference type="GO" id="GO:0000387">
    <property type="term" value="P:spliceosomal snRNP assembly"/>
    <property type="evidence" value="ECO:0007669"/>
    <property type="project" value="UniProtKB-UniRule"/>
</dbReference>
<keyword evidence="2 9" id="KW-0479">Metal-binding</keyword>
<dbReference type="InterPro" id="IPR036236">
    <property type="entry name" value="Znf_C2H2_sf"/>
</dbReference>
<dbReference type="Proteomes" id="UP000008909">
    <property type="component" value="Unassembled WGS sequence"/>
</dbReference>
<protein>
    <recommendedName>
        <fullName evidence="9">U1 small nuclear ribonucleoprotein C</fullName>
        <shortName evidence="9">U1 snRNP C</shortName>
        <shortName evidence="9">U1-C</shortName>
        <shortName evidence="9">U1C</shortName>
    </recommendedName>
</protein>
<evidence type="ECO:0000256" key="3">
    <source>
        <dbReference type="ARBA" id="ARBA00022771"/>
    </source>
</evidence>
<dbReference type="GO" id="GO:0000243">
    <property type="term" value="C:commitment complex"/>
    <property type="evidence" value="ECO:0007669"/>
    <property type="project" value="UniProtKB-UniRule"/>
</dbReference>
<dbReference type="SMART" id="SM00451">
    <property type="entry name" value="ZnF_U1"/>
    <property type="match status" value="1"/>
</dbReference>
<evidence type="ECO:0000256" key="5">
    <source>
        <dbReference type="ARBA" id="ARBA00022884"/>
    </source>
</evidence>
<sequence>MKARKRVSETPWFVSTLSIFYQLVNAFCFIILAVSGCPPSSDHNCQYDKCPFGTATHIGSLAALLLPIIVVAFIPNSSGITHQQHKECSKGKCRCSCRRLGDRSQYRGMMLNISIFLLSNIGAQTPYRGGRCLIKVAALTTTSGIALWSERKYNTLTGLDALDFHSSSSTVGTLKTIRVGFSGVEKSAQNAFTVLRMIQRTFSRITRMNFQVLCGAYVRQLLEYASQVVYSGLAKDVTLIELVQQAATKMVAEFRSMDYETRLLMFDLLPLGYLRLREDLILIYAQFEQGLVNRFFSRLDPANTAGRGERQPLNDKDKTESGNLGDSLDLVYQSDTTPGVEPFAGCRVIVIAAGFRDAKVIPFPNWIHLRLRYYCDYCDTYLTHDSPSVRKTHCGGRNHKDNVRDYYQKWLEEQVQKLVDHTSEAYKQGKMPPPLFGSPLGMPPPGLAYPPRFPPVAVPPGYRGPTPMVPPQAHPSSCLAKVDRTVIRTNVQLFVKEGSAKCSWYRAFVDDSPTNTGRPRVSSKLMSTESVPGHNTNDNFVYVGTKKHVKFVSEPYRFKPLLAKCSRGIGHDILTLNESGNGKTESFGGICIFNMRLYVVHFAHDRKSCRTCASVCEIIKRIFARLDRMKLVQMCDGLWSREALSVLDFLSAVVTRQSQFCELLRSDPQFRFLSVSLSRNKFTVDDNILYRFHSDTKSRIDQYLTARCLSKNNL</sequence>
<comment type="function">
    <text evidence="9">Component of the spliceosomal U1 snRNP, which is essential for recognition of the pre-mRNA 5' splice-site and the subsequent assembly of the spliceosome. U1-C is directly involved in initial 5' splice-site recognition for both constitutive and regulated alternative splicing. The interaction with the 5' splice-site seems to precede base-pairing between the pre-mRNA and the U1 snRNA. Stimulates commitment or early (E) complex formation by stabilizing the base pairing of the 5' end of the U1 snRNA and the 5' splice-site region.</text>
</comment>
<dbReference type="GO" id="GO:0030627">
    <property type="term" value="F:pre-mRNA 5'-splice site binding"/>
    <property type="evidence" value="ECO:0007669"/>
    <property type="project" value="InterPro"/>
</dbReference>
<reference evidence="12" key="1">
    <citation type="journal article" date="2011" name="Genome Biol.">
        <title>The draft genome of the carcinogenic human liver fluke Clonorchis sinensis.</title>
        <authorList>
            <person name="Wang X."/>
            <person name="Chen W."/>
            <person name="Huang Y."/>
            <person name="Sun J."/>
            <person name="Men J."/>
            <person name="Liu H."/>
            <person name="Luo F."/>
            <person name="Guo L."/>
            <person name="Lv X."/>
            <person name="Deng C."/>
            <person name="Zhou C."/>
            <person name="Fan Y."/>
            <person name="Li X."/>
            <person name="Huang L."/>
            <person name="Hu Y."/>
            <person name="Liang C."/>
            <person name="Hu X."/>
            <person name="Xu J."/>
            <person name="Yu X."/>
        </authorList>
    </citation>
    <scope>NUCLEOTIDE SEQUENCE [LARGE SCALE GENOMIC DNA]</scope>
    <source>
        <strain evidence="12">Henan</strain>
    </source>
</reference>
<dbReference type="PANTHER" id="PTHR31148:SF1">
    <property type="entry name" value="U1 SMALL NUCLEAR RIBONUCLEOPROTEIN C"/>
    <property type="match status" value="1"/>
</dbReference>
<dbReference type="InterPro" id="IPR003604">
    <property type="entry name" value="Matrin/U1-like-C_Znf_C2H2"/>
</dbReference>
<dbReference type="GO" id="GO:0008270">
    <property type="term" value="F:zinc ion binding"/>
    <property type="evidence" value="ECO:0007669"/>
    <property type="project" value="UniProtKB-UniRule"/>
</dbReference>
<proteinExistence type="inferred from homology"/>
<dbReference type="GO" id="GO:0003729">
    <property type="term" value="F:mRNA binding"/>
    <property type="evidence" value="ECO:0007669"/>
    <property type="project" value="UniProtKB-UniRule"/>
</dbReference>
<evidence type="ECO:0000256" key="9">
    <source>
        <dbReference type="HAMAP-Rule" id="MF_03153"/>
    </source>
</evidence>
<evidence type="ECO:0000256" key="6">
    <source>
        <dbReference type="ARBA" id="ARBA00023242"/>
    </source>
</evidence>
<evidence type="ECO:0000313" key="13">
    <source>
        <dbReference type="Proteomes" id="UP000008909"/>
    </source>
</evidence>
<dbReference type="InterPro" id="IPR013085">
    <property type="entry name" value="U1-CZ_Znf_C2H2"/>
</dbReference>
<keyword evidence="6 9" id="KW-0539">Nucleus</keyword>
<keyword evidence="10" id="KW-0472">Membrane</keyword>
<keyword evidence="3 9" id="KW-0863">Zinc-finger</keyword>
<evidence type="ECO:0000256" key="1">
    <source>
        <dbReference type="ARBA" id="ARBA00004123"/>
    </source>
</evidence>
<dbReference type="EMBL" id="DF142970">
    <property type="protein sequence ID" value="GAA49587.1"/>
    <property type="molecule type" value="Genomic_DNA"/>
</dbReference>
<dbReference type="GO" id="GO:0030619">
    <property type="term" value="F:U1 snRNA binding"/>
    <property type="evidence" value="ECO:0007669"/>
    <property type="project" value="UniProtKB-UniRule"/>
</dbReference>
<comment type="subunit">
    <text evidence="9">U1 snRNP is composed of the 7 core Sm proteins B/B', D1, D2, D3, E, F and G that assemble in a heptameric protein ring on the Sm site of the small nuclear RNA to form the core snRNP, and at least 3 U1 snRNP-specific proteins U1-70K, U1-A and U1-C. U1-C interacts with U1 snRNA and the 5' splice-site region of the pre-mRNA.</text>
</comment>
<gene>
    <name evidence="12" type="ORF">CLF_103260</name>
</gene>
<dbReference type="FunFam" id="3.30.160.60:FF:000059">
    <property type="entry name" value="U1 small nuclear ribonucleoprotein C"/>
    <property type="match status" value="1"/>
</dbReference>
<dbReference type="SUPFAM" id="SSF57667">
    <property type="entry name" value="beta-beta-alpha zinc fingers"/>
    <property type="match status" value="1"/>
</dbReference>
<dbReference type="HAMAP" id="MF_03153">
    <property type="entry name" value="U1_C"/>
    <property type="match status" value="1"/>
</dbReference>
<feature type="domain" description="Matrin-type" evidence="11">
    <location>
        <begin position="373"/>
        <end position="405"/>
    </location>
</feature>
<keyword evidence="7 9" id="KW-0687">Ribonucleoprotein</keyword>
<dbReference type="PANTHER" id="PTHR31148">
    <property type="entry name" value="U1 SMALL NUCLEAR RIBONUCLEOPROTEIN C"/>
    <property type="match status" value="1"/>
</dbReference>
<feature type="transmembrane region" description="Helical" evidence="10">
    <location>
        <begin position="54"/>
        <end position="74"/>
    </location>
</feature>
<dbReference type="GO" id="GO:0000395">
    <property type="term" value="P:mRNA 5'-splice site recognition"/>
    <property type="evidence" value="ECO:0007669"/>
    <property type="project" value="UniProtKB-UniRule"/>
</dbReference>
<evidence type="ECO:0000259" key="11">
    <source>
        <dbReference type="PROSITE" id="PS50171"/>
    </source>
</evidence>
<feature type="transmembrane region" description="Helical" evidence="10">
    <location>
        <begin position="12"/>
        <end position="34"/>
    </location>
</feature>
<dbReference type="GO" id="GO:0071004">
    <property type="term" value="C:U2-type prespliceosome"/>
    <property type="evidence" value="ECO:0007669"/>
    <property type="project" value="UniProtKB-UniRule"/>
</dbReference>
<evidence type="ECO:0000256" key="10">
    <source>
        <dbReference type="SAM" id="Phobius"/>
    </source>
</evidence>
<keyword evidence="13" id="KW-1185">Reference proteome</keyword>
<dbReference type="InterPro" id="IPR000690">
    <property type="entry name" value="Matrin/U1-C_Znf_C2H2"/>
</dbReference>
<keyword evidence="10" id="KW-1133">Transmembrane helix</keyword>
<evidence type="ECO:0000256" key="4">
    <source>
        <dbReference type="ARBA" id="ARBA00022833"/>
    </source>
</evidence>
<dbReference type="AlphaFoldDB" id="G7Y9F2"/>
<comment type="similarity">
    <text evidence="9">Belongs to the U1 small nuclear ribonucleoprotein C family.</text>
</comment>
<evidence type="ECO:0000256" key="7">
    <source>
        <dbReference type="ARBA" id="ARBA00023274"/>
    </source>
</evidence>
<dbReference type="Pfam" id="PF06220">
    <property type="entry name" value="zf-U1"/>
    <property type="match status" value="1"/>
</dbReference>
<feature type="transmembrane region" description="Helical" evidence="10">
    <location>
        <begin position="108"/>
        <end position="127"/>
    </location>
</feature>
<reference key="2">
    <citation type="submission" date="2011-10" db="EMBL/GenBank/DDBJ databases">
        <title>The genome and transcriptome sequence of Clonorchis sinensis provide insights into the carcinogenic liver fluke.</title>
        <authorList>
            <person name="Wang X."/>
            <person name="Huang Y."/>
            <person name="Chen W."/>
            <person name="Liu H."/>
            <person name="Guo L."/>
            <person name="Chen Y."/>
            <person name="Luo F."/>
            <person name="Zhou W."/>
            <person name="Sun J."/>
            <person name="Mao Q."/>
            <person name="Liang P."/>
            <person name="Zhou C."/>
            <person name="Tian Y."/>
            <person name="Men J."/>
            <person name="Lv X."/>
            <person name="Huang L."/>
            <person name="Zhou J."/>
            <person name="Hu Y."/>
            <person name="Li R."/>
            <person name="Zhang F."/>
            <person name="Lei H."/>
            <person name="Li X."/>
            <person name="Hu X."/>
            <person name="Liang C."/>
            <person name="Xu J."/>
            <person name="Wu Z."/>
            <person name="Yu X."/>
        </authorList>
    </citation>
    <scope>NUCLEOTIDE SEQUENCE</scope>
    <source>
        <strain>Henan</strain>
    </source>
</reference>
<keyword evidence="5 9" id="KW-0694">RNA-binding</keyword>
<accession>G7Y9F2</accession>
<dbReference type="Gene3D" id="3.30.160.60">
    <property type="entry name" value="Classic Zinc Finger"/>
    <property type="match status" value="1"/>
</dbReference>
<keyword evidence="10" id="KW-0812">Transmembrane</keyword>
<dbReference type="PROSITE" id="PS50171">
    <property type="entry name" value="ZF_MATRIN"/>
    <property type="match status" value="1"/>
</dbReference>
<evidence type="ECO:0000256" key="2">
    <source>
        <dbReference type="ARBA" id="ARBA00022723"/>
    </source>
</evidence>
<dbReference type="GO" id="GO:0005685">
    <property type="term" value="C:U1 snRNP"/>
    <property type="evidence" value="ECO:0007669"/>
    <property type="project" value="UniProtKB-UniRule"/>
</dbReference>
<organism evidence="12 13">
    <name type="scientific">Clonorchis sinensis</name>
    <name type="common">Chinese liver fluke</name>
    <dbReference type="NCBI Taxonomy" id="79923"/>
    <lineage>
        <taxon>Eukaryota</taxon>
        <taxon>Metazoa</taxon>
        <taxon>Spiralia</taxon>
        <taxon>Lophotrochozoa</taxon>
        <taxon>Platyhelminthes</taxon>
        <taxon>Trematoda</taxon>
        <taxon>Digenea</taxon>
        <taxon>Opisthorchiida</taxon>
        <taxon>Opisthorchiata</taxon>
        <taxon>Opisthorchiidae</taxon>
        <taxon>Clonorchis</taxon>
    </lineage>
</organism>